<organism evidence="2 3">
    <name type="scientific">Leptolyngbya foveolarum</name>
    <dbReference type="NCBI Taxonomy" id="47253"/>
    <lineage>
        <taxon>Bacteria</taxon>
        <taxon>Bacillati</taxon>
        <taxon>Cyanobacteriota</taxon>
        <taxon>Cyanophyceae</taxon>
        <taxon>Leptolyngbyales</taxon>
        <taxon>Leptolyngbyaceae</taxon>
        <taxon>Leptolyngbya group</taxon>
        <taxon>Leptolyngbya</taxon>
    </lineage>
</organism>
<dbReference type="AlphaFoldDB" id="A0A2W4UC07"/>
<reference evidence="2 3" key="2">
    <citation type="submission" date="2018-06" db="EMBL/GenBank/DDBJ databases">
        <title>Metagenomic assembly of (sub)arctic Cyanobacteria and their associated microbiome from non-axenic cultures.</title>
        <authorList>
            <person name="Baurain D."/>
        </authorList>
    </citation>
    <scope>NUCLEOTIDE SEQUENCE [LARGE SCALE GENOMIC DNA]</scope>
    <source>
        <strain evidence="2">ULC129bin1</strain>
    </source>
</reference>
<evidence type="ECO:0000313" key="2">
    <source>
        <dbReference type="EMBL" id="PZO16600.1"/>
    </source>
</evidence>
<evidence type="ECO:0000313" key="3">
    <source>
        <dbReference type="Proteomes" id="UP000249354"/>
    </source>
</evidence>
<protein>
    <submittedName>
        <fullName evidence="2">Uncharacterized protein</fullName>
    </submittedName>
</protein>
<dbReference type="EMBL" id="QBMC01000078">
    <property type="protein sequence ID" value="PZO16600.1"/>
    <property type="molecule type" value="Genomic_DNA"/>
</dbReference>
<proteinExistence type="predicted"/>
<feature type="transmembrane region" description="Helical" evidence="1">
    <location>
        <begin position="74"/>
        <end position="96"/>
    </location>
</feature>
<sequence>MKDSQLSNSWSESTQGDEEVTRAIEALRQQMMRDWWRVCLALWLTIGLLSLWWLRSDFQELGEYFTWSAVRATIFFKRVPSVGLISCFALTFGLLLSESRQILFGLSAGERSRLLTQLNKINEQGSSHPQWKVVAPKADCPKN</sequence>
<evidence type="ECO:0000256" key="1">
    <source>
        <dbReference type="SAM" id="Phobius"/>
    </source>
</evidence>
<name>A0A2W4UC07_9CYAN</name>
<comment type="caution">
    <text evidence="2">The sequence shown here is derived from an EMBL/GenBank/DDBJ whole genome shotgun (WGS) entry which is preliminary data.</text>
</comment>
<dbReference type="Proteomes" id="UP000249354">
    <property type="component" value="Unassembled WGS sequence"/>
</dbReference>
<feature type="transmembrane region" description="Helical" evidence="1">
    <location>
        <begin position="35"/>
        <end position="54"/>
    </location>
</feature>
<keyword evidence="1" id="KW-0472">Membrane</keyword>
<keyword evidence="1" id="KW-1133">Transmembrane helix</keyword>
<reference evidence="3" key="1">
    <citation type="submission" date="2018-04" db="EMBL/GenBank/DDBJ databases">
        <authorList>
            <person name="Cornet L."/>
        </authorList>
    </citation>
    <scope>NUCLEOTIDE SEQUENCE [LARGE SCALE GENOMIC DNA]</scope>
</reference>
<accession>A0A2W4UC07</accession>
<gene>
    <name evidence="2" type="ORF">DCF25_12275</name>
</gene>
<keyword evidence="1" id="KW-0812">Transmembrane</keyword>